<reference evidence="2" key="1">
    <citation type="submission" date="2019-11" db="EMBL/GenBank/DDBJ databases">
        <title>Description of Pedobacter sp. LMG 31464T.</title>
        <authorList>
            <person name="Carlier A."/>
            <person name="Qi S."/>
            <person name="Vandamme P."/>
        </authorList>
    </citation>
    <scope>NUCLEOTIDE SEQUENCE</scope>
    <source>
        <strain evidence="2">LMG 31464</strain>
    </source>
</reference>
<dbReference type="InterPro" id="IPR036514">
    <property type="entry name" value="SGNH_hydro_sf"/>
</dbReference>
<dbReference type="InterPro" id="IPR013830">
    <property type="entry name" value="SGNH_hydro"/>
</dbReference>
<dbReference type="PANTHER" id="PTHR30383">
    <property type="entry name" value="THIOESTERASE 1/PROTEASE 1/LYSOPHOSPHOLIPASE L1"/>
    <property type="match status" value="1"/>
</dbReference>
<dbReference type="Gene3D" id="3.40.50.1110">
    <property type="entry name" value="SGNH hydrolase"/>
    <property type="match status" value="1"/>
</dbReference>
<dbReference type="InterPro" id="IPR051532">
    <property type="entry name" value="Ester_Hydrolysis_Enzymes"/>
</dbReference>
<organism evidence="2 3">
    <name type="scientific">Pedobacter planticolens</name>
    <dbReference type="NCBI Taxonomy" id="2679964"/>
    <lineage>
        <taxon>Bacteria</taxon>
        <taxon>Pseudomonadati</taxon>
        <taxon>Bacteroidota</taxon>
        <taxon>Sphingobacteriia</taxon>
        <taxon>Sphingobacteriales</taxon>
        <taxon>Sphingobacteriaceae</taxon>
        <taxon>Pedobacter</taxon>
    </lineage>
</organism>
<keyword evidence="3" id="KW-1185">Reference proteome</keyword>
<evidence type="ECO:0000259" key="1">
    <source>
        <dbReference type="Pfam" id="PF13472"/>
    </source>
</evidence>
<feature type="domain" description="SGNH hydrolase-type esterase" evidence="1">
    <location>
        <begin position="32"/>
        <end position="211"/>
    </location>
</feature>
<proteinExistence type="predicted"/>
<evidence type="ECO:0000313" key="3">
    <source>
        <dbReference type="Proteomes" id="UP000601055"/>
    </source>
</evidence>
<evidence type="ECO:0000313" key="2">
    <source>
        <dbReference type="EMBL" id="MBB2146622.1"/>
    </source>
</evidence>
<comment type="caution">
    <text evidence="2">The sequence shown here is derived from an EMBL/GenBank/DDBJ whole genome shotgun (WGS) entry which is preliminary data.</text>
</comment>
<dbReference type="GO" id="GO:0004622">
    <property type="term" value="F:phosphatidylcholine lysophospholipase activity"/>
    <property type="evidence" value="ECO:0007669"/>
    <property type="project" value="TreeGrafter"/>
</dbReference>
<dbReference type="PANTHER" id="PTHR30383:SF5">
    <property type="entry name" value="SGNH HYDROLASE-TYPE ESTERASE DOMAIN-CONTAINING PROTEIN"/>
    <property type="match status" value="1"/>
</dbReference>
<dbReference type="Pfam" id="PF13472">
    <property type="entry name" value="Lipase_GDSL_2"/>
    <property type="match status" value="1"/>
</dbReference>
<name>A0A923IXR3_9SPHI</name>
<protein>
    <submittedName>
        <fullName evidence="2">G-D-S-L family lipolytic protein</fullName>
    </submittedName>
</protein>
<gene>
    <name evidence="2" type="ORF">GM921_14055</name>
</gene>
<dbReference type="SUPFAM" id="SSF52266">
    <property type="entry name" value="SGNH hydrolase"/>
    <property type="match status" value="1"/>
</dbReference>
<dbReference type="EMBL" id="WNXD01000002">
    <property type="protein sequence ID" value="MBB2146622.1"/>
    <property type="molecule type" value="Genomic_DNA"/>
</dbReference>
<dbReference type="Proteomes" id="UP000601055">
    <property type="component" value="Unassembled WGS sequence"/>
</dbReference>
<dbReference type="AlphaFoldDB" id="A0A923IXR3"/>
<dbReference type="RefSeq" id="WP_182923267.1">
    <property type="nucleotide sequence ID" value="NZ_WNXD01000002.1"/>
</dbReference>
<dbReference type="CDD" id="cd01834">
    <property type="entry name" value="SGNH_hydrolase_like_2"/>
    <property type="match status" value="1"/>
</dbReference>
<accession>A0A923IXR3</accession>
<sequence>MDKYLKSGSLIAAIAILFLSIAMKPKHKKVIFFGDSITQQGMKANGYISLLKKTVDSTKFELIGAGIGGNKVYDLYLRLEDDVLNKKPDLVFIYVGINDVWHKLGARTGTDYDKYLKFYQALINKIQANGSKVVLCTPTVIGEKKNDANEVDADLNKYAAGVRELAVKNNLPLCDLRKAFTAYEVANNSEDKEKGVLTVDKVHLNDIGNQLVADTMLPFIK</sequence>